<reference evidence="1" key="1">
    <citation type="submission" date="2009-10" db="EMBL/GenBank/DDBJ databases">
        <title>Diversity of trophic interactions inside an arsenic-rich microbial ecosystem.</title>
        <authorList>
            <person name="Bertin P.N."/>
            <person name="Heinrich-Salmeron A."/>
            <person name="Pelletier E."/>
            <person name="Goulhen-Chollet F."/>
            <person name="Arsene-Ploetze F."/>
            <person name="Gallien S."/>
            <person name="Calteau A."/>
            <person name="Vallenet D."/>
            <person name="Casiot C."/>
            <person name="Chane-Woon-Ming B."/>
            <person name="Giloteaux L."/>
            <person name="Barakat M."/>
            <person name="Bonnefoy V."/>
            <person name="Bruneel O."/>
            <person name="Chandler M."/>
            <person name="Cleiss J."/>
            <person name="Duran R."/>
            <person name="Elbaz-Poulichet F."/>
            <person name="Fonknechten N."/>
            <person name="Lauga B."/>
            <person name="Mornico D."/>
            <person name="Ortet P."/>
            <person name="Schaeffer C."/>
            <person name="Siguier P."/>
            <person name="Alexander Thil Smith A."/>
            <person name="Van Dorsselaer A."/>
            <person name="Weissenbach J."/>
            <person name="Medigue C."/>
            <person name="Le Paslier D."/>
        </authorList>
    </citation>
    <scope>NUCLEOTIDE SEQUENCE</scope>
</reference>
<dbReference type="Gene3D" id="2.170.16.10">
    <property type="entry name" value="Hedgehog/Intein (Hint) domain"/>
    <property type="match status" value="1"/>
</dbReference>
<organism evidence="1">
    <name type="scientific">mine drainage metagenome</name>
    <dbReference type="NCBI Taxonomy" id="410659"/>
    <lineage>
        <taxon>unclassified sequences</taxon>
        <taxon>metagenomes</taxon>
        <taxon>ecological metagenomes</taxon>
    </lineage>
</organism>
<dbReference type="EMBL" id="CABM01000051">
    <property type="protein sequence ID" value="CBH98365.1"/>
    <property type="molecule type" value="Genomic_DNA"/>
</dbReference>
<dbReference type="AlphaFoldDB" id="E6PTV8"/>
<name>E6PTV8_9ZZZZ</name>
<proteinExistence type="predicted"/>
<accession>E6PTV8</accession>
<evidence type="ECO:0008006" key="2">
    <source>
        <dbReference type="Google" id="ProtNLM"/>
    </source>
</evidence>
<dbReference type="InterPro" id="IPR036844">
    <property type="entry name" value="Hint_dom_sf"/>
</dbReference>
<dbReference type="SUPFAM" id="SSF51294">
    <property type="entry name" value="Hedgehog/intein (Hint) domain"/>
    <property type="match status" value="1"/>
</dbReference>
<gene>
    <name evidence="1" type="ORF">CARN2_3842</name>
</gene>
<evidence type="ECO:0000313" key="1">
    <source>
        <dbReference type="EMBL" id="CBH98365.1"/>
    </source>
</evidence>
<comment type="caution">
    <text evidence="1">The sequence shown here is derived from an EMBL/GenBank/DDBJ whole genome shotgun (WGS) entry which is preliminary data.</text>
</comment>
<protein>
    <recommendedName>
        <fullName evidence="2">Hedgehog/Intein (Hint) domain-containing protein</fullName>
    </recommendedName>
</protein>
<sequence length="123" mass="14136">MMANGAWSRIEFVQPGDFVMGADGKTVRVQRVELPLLGSRRMLRMGSLRWSENHAMWTRAEDGAEWWWSAHADSWRGEVARGEIGGLKNNHSMREGVDYEFAHIDGWKEHAYEVASEYGPERV</sequence>